<gene>
    <name evidence="1" type="ORF">MEUPH1_LOCUS14716</name>
</gene>
<evidence type="ECO:0000313" key="2">
    <source>
        <dbReference type="Proteomes" id="UP001160148"/>
    </source>
</evidence>
<reference evidence="1 2" key="1">
    <citation type="submission" date="2023-01" db="EMBL/GenBank/DDBJ databases">
        <authorList>
            <person name="Whitehead M."/>
        </authorList>
    </citation>
    <scope>NUCLEOTIDE SEQUENCE [LARGE SCALE GENOMIC DNA]</scope>
</reference>
<evidence type="ECO:0000313" key="1">
    <source>
        <dbReference type="EMBL" id="CAI6359291.1"/>
    </source>
</evidence>
<evidence type="ECO:0008006" key="3">
    <source>
        <dbReference type="Google" id="ProtNLM"/>
    </source>
</evidence>
<proteinExistence type="predicted"/>
<dbReference type="EMBL" id="CARXXK010000002">
    <property type="protein sequence ID" value="CAI6359291.1"/>
    <property type="molecule type" value="Genomic_DNA"/>
</dbReference>
<organism evidence="1 2">
    <name type="scientific">Macrosiphum euphorbiae</name>
    <name type="common">potato aphid</name>
    <dbReference type="NCBI Taxonomy" id="13131"/>
    <lineage>
        <taxon>Eukaryota</taxon>
        <taxon>Metazoa</taxon>
        <taxon>Ecdysozoa</taxon>
        <taxon>Arthropoda</taxon>
        <taxon>Hexapoda</taxon>
        <taxon>Insecta</taxon>
        <taxon>Pterygota</taxon>
        <taxon>Neoptera</taxon>
        <taxon>Paraneoptera</taxon>
        <taxon>Hemiptera</taxon>
        <taxon>Sternorrhyncha</taxon>
        <taxon>Aphidomorpha</taxon>
        <taxon>Aphidoidea</taxon>
        <taxon>Aphididae</taxon>
        <taxon>Macrosiphini</taxon>
        <taxon>Macrosiphum</taxon>
    </lineage>
</organism>
<protein>
    <recommendedName>
        <fullName evidence="3">MULE transposase domain-containing protein</fullName>
    </recommendedName>
</protein>
<comment type="caution">
    <text evidence="1">The sequence shown here is derived from an EMBL/GenBank/DDBJ whole genome shotgun (WGS) entry which is preliminary data.</text>
</comment>
<name>A0AAV0WV04_9HEMI</name>
<dbReference type="AlphaFoldDB" id="A0AAV0WV04"/>
<keyword evidence="2" id="KW-1185">Reference proteome</keyword>
<dbReference type="Proteomes" id="UP001160148">
    <property type="component" value="Unassembled WGS sequence"/>
</dbReference>
<sequence>MESKTKASYRKVMERFKIQFPEIKPLIIMINFESALRNVFLDVYPEAQNSSYWLHFVQSLLKNIKKICYSGYIKQNREEKMCLRTCLELAQLPAY</sequence>
<accession>A0AAV0WV04</accession>